<keyword evidence="1" id="KW-0732">Signal</keyword>
<name>A0A0A9Y0E9_LYGHE</name>
<reference evidence="2" key="2">
    <citation type="submission" date="2014-07" db="EMBL/GenBank/DDBJ databases">
        <authorList>
            <person name="Hull J."/>
        </authorList>
    </citation>
    <scope>NUCLEOTIDE SEQUENCE</scope>
</reference>
<dbReference type="AlphaFoldDB" id="A0A0A9Y0E9"/>
<protein>
    <submittedName>
        <fullName evidence="2">Inositol-3-phosphate synthase</fullName>
    </submittedName>
</protein>
<evidence type="ECO:0000256" key="1">
    <source>
        <dbReference type="SAM" id="SignalP"/>
    </source>
</evidence>
<evidence type="ECO:0000313" key="2">
    <source>
        <dbReference type="EMBL" id="JAG25624.1"/>
    </source>
</evidence>
<sequence>MHKQVVIISLSVLCAAVACSGETCVSDSKIIPEFLKSFREILGNSTSEFMSFGEDKFGHFGFDASWKKGTVGNFSTVRLVDGGRLSSGQMCTTGNVRRLTLDMNVEFDELSAHYEDFVFSIPLFKTTSSWAIFTTTGSNAVVTMSASQDVTSKQCSISLDNFQFNSWGIIEVRLGGNDGRNLVAETIFNANRNKIVKFLSKAGVGDKINNFVHSRLAEALETHVAAVCDIMASN</sequence>
<organism evidence="2">
    <name type="scientific">Lygus hesperus</name>
    <name type="common">Western plant bug</name>
    <dbReference type="NCBI Taxonomy" id="30085"/>
    <lineage>
        <taxon>Eukaryota</taxon>
        <taxon>Metazoa</taxon>
        <taxon>Ecdysozoa</taxon>
        <taxon>Arthropoda</taxon>
        <taxon>Hexapoda</taxon>
        <taxon>Insecta</taxon>
        <taxon>Pterygota</taxon>
        <taxon>Neoptera</taxon>
        <taxon>Paraneoptera</taxon>
        <taxon>Hemiptera</taxon>
        <taxon>Heteroptera</taxon>
        <taxon>Panheteroptera</taxon>
        <taxon>Cimicomorpha</taxon>
        <taxon>Miridae</taxon>
        <taxon>Mirini</taxon>
        <taxon>Lygus</taxon>
    </lineage>
</organism>
<dbReference type="PROSITE" id="PS51257">
    <property type="entry name" value="PROKAR_LIPOPROTEIN"/>
    <property type="match status" value="1"/>
</dbReference>
<accession>A0A0A9Y0E9</accession>
<gene>
    <name evidence="2" type="primary">INO1_1</name>
    <name evidence="2" type="ORF">CM83_30484</name>
</gene>
<reference evidence="2" key="1">
    <citation type="journal article" date="2014" name="PLoS ONE">
        <title>Transcriptome-Based Identification of ABC Transporters in the Western Tarnished Plant Bug Lygus hesperus.</title>
        <authorList>
            <person name="Hull J.J."/>
            <person name="Chaney K."/>
            <person name="Geib S.M."/>
            <person name="Fabrick J.A."/>
            <person name="Brent C.S."/>
            <person name="Walsh D."/>
            <person name="Lavine L.C."/>
        </authorList>
    </citation>
    <scope>NUCLEOTIDE SEQUENCE</scope>
</reference>
<feature type="chain" id="PRO_5002070413" evidence="1">
    <location>
        <begin position="22"/>
        <end position="234"/>
    </location>
</feature>
<dbReference type="EMBL" id="GBHO01017980">
    <property type="protein sequence ID" value="JAG25624.1"/>
    <property type="molecule type" value="Transcribed_RNA"/>
</dbReference>
<proteinExistence type="predicted"/>
<feature type="signal peptide" evidence="1">
    <location>
        <begin position="1"/>
        <end position="21"/>
    </location>
</feature>